<accession>A0A7W5ZFD4</accession>
<name>A0A7W5ZFD4_9BACT</name>
<evidence type="ECO:0000313" key="1">
    <source>
        <dbReference type="EMBL" id="MBB3836317.1"/>
    </source>
</evidence>
<sequence length="139" mass="15332">MGKRIIDAADVDKSAQKQIELSDLLRRTLIKRLCNSRYERINPLSTGSDGLLIRLTSMNDRVRISRTTHSLNRGRSLGNHEFGITTAALNELFALTDVSLEINVCEQNGEKFIIIEGKDQPCGDDGHGGDGVKVKIPTV</sequence>
<organism evidence="1 2">
    <name type="scientific">Runella defluvii</name>
    <dbReference type="NCBI Taxonomy" id="370973"/>
    <lineage>
        <taxon>Bacteria</taxon>
        <taxon>Pseudomonadati</taxon>
        <taxon>Bacteroidota</taxon>
        <taxon>Cytophagia</taxon>
        <taxon>Cytophagales</taxon>
        <taxon>Spirosomataceae</taxon>
        <taxon>Runella</taxon>
    </lineage>
</organism>
<dbReference type="Proteomes" id="UP000541352">
    <property type="component" value="Unassembled WGS sequence"/>
</dbReference>
<evidence type="ECO:0000313" key="2">
    <source>
        <dbReference type="Proteomes" id="UP000541352"/>
    </source>
</evidence>
<dbReference type="EMBL" id="JACIBY010000001">
    <property type="protein sequence ID" value="MBB3836317.1"/>
    <property type="molecule type" value="Genomic_DNA"/>
</dbReference>
<comment type="caution">
    <text evidence="1">The sequence shown here is derived from an EMBL/GenBank/DDBJ whole genome shotgun (WGS) entry which is preliminary data.</text>
</comment>
<keyword evidence="2" id="KW-1185">Reference proteome</keyword>
<gene>
    <name evidence="1" type="ORF">FHS57_000299</name>
</gene>
<proteinExistence type="predicted"/>
<dbReference type="RefSeq" id="WP_183971087.1">
    <property type="nucleotide sequence ID" value="NZ_JACIBY010000001.1"/>
</dbReference>
<protein>
    <submittedName>
        <fullName evidence="1">Uncharacterized protein</fullName>
    </submittedName>
</protein>
<dbReference type="AlphaFoldDB" id="A0A7W5ZFD4"/>
<reference evidence="1 2" key="1">
    <citation type="submission" date="2020-08" db="EMBL/GenBank/DDBJ databases">
        <title>Genomic Encyclopedia of Type Strains, Phase IV (KMG-IV): sequencing the most valuable type-strain genomes for metagenomic binning, comparative biology and taxonomic classification.</title>
        <authorList>
            <person name="Goeker M."/>
        </authorList>
    </citation>
    <scope>NUCLEOTIDE SEQUENCE [LARGE SCALE GENOMIC DNA]</scope>
    <source>
        <strain evidence="1 2">DSM 17976</strain>
    </source>
</reference>